<organism evidence="1 4">
    <name type="scientific">Frederiksenia canicola</name>
    <dbReference type="NCBI Taxonomy" id="123824"/>
    <lineage>
        <taxon>Bacteria</taxon>
        <taxon>Pseudomonadati</taxon>
        <taxon>Pseudomonadota</taxon>
        <taxon>Gammaproteobacteria</taxon>
        <taxon>Pasteurellales</taxon>
        <taxon>Pasteurellaceae</taxon>
        <taxon>Frederiksenia</taxon>
    </lineage>
</organism>
<evidence type="ECO:0000313" key="2">
    <source>
        <dbReference type="EMBL" id="RPE91981.1"/>
    </source>
</evidence>
<proteinExistence type="predicted"/>
<dbReference type="AlphaFoldDB" id="A0AAE6X4G4"/>
<dbReference type="InterPro" id="IPR049759">
    <property type="entry name" value="CdiI-like"/>
</dbReference>
<name>A0AAE6X4G4_9PAST</name>
<reference evidence="1 4" key="1">
    <citation type="submission" date="2016-03" db="EMBL/GenBank/DDBJ databases">
        <authorList>
            <person name="Hansen M.J."/>
            <person name="Bojesen A.M."/>
            <person name="Planet P."/>
        </authorList>
    </citation>
    <scope>NUCLEOTIDE SEQUENCE [LARGE SCALE GENOMIC DNA]</scope>
    <source>
        <strain evidence="1 4">HPA 21</strain>
    </source>
</reference>
<dbReference type="RefSeq" id="WP_123957380.1">
    <property type="nucleotide sequence ID" value="NZ_CP015029.1"/>
</dbReference>
<keyword evidence="3" id="KW-1185">Reference proteome</keyword>
<reference evidence="2 3" key="2">
    <citation type="submission" date="2018-11" db="EMBL/GenBank/DDBJ databases">
        <title>Genomic Encyclopedia of Type Strains, Phase IV (KMG-IV): sequencing the most valuable type-strain genomes for metagenomic binning, comparative biology and taxonomic classification.</title>
        <authorList>
            <person name="Goeker M."/>
        </authorList>
    </citation>
    <scope>NUCLEOTIDE SEQUENCE [LARGE SCALE GENOMIC DNA]</scope>
    <source>
        <strain evidence="2 3">DSM 25797</strain>
    </source>
</reference>
<evidence type="ECO:0000313" key="3">
    <source>
        <dbReference type="Proteomes" id="UP000276901"/>
    </source>
</evidence>
<dbReference type="KEGG" id="fcl:A4G17_02550"/>
<sequence length="104" mass="13054">MKNYDILIERLELLYDIKIEIERILLEYRKNIHEIILDIKERKLKDRIYELFDIQNKLSVLVYKYEYNVDSYLYNFIYEFDRQDNESVDYLFDEIVKNKHFLIS</sequence>
<dbReference type="CDD" id="cd21060">
    <property type="entry name" value="CdiI_NC101"/>
    <property type="match status" value="1"/>
</dbReference>
<accession>A0AAE6X4G4</accession>
<protein>
    <submittedName>
        <fullName evidence="1">Uncharacterized protein</fullName>
    </submittedName>
</protein>
<dbReference type="EMBL" id="RKQT01000004">
    <property type="protein sequence ID" value="RPE91981.1"/>
    <property type="molecule type" value="Genomic_DNA"/>
</dbReference>
<evidence type="ECO:0000313" key="1">
    <source>
        <dbReference type="EMBL" id="QIM64403.1"/>
    </source>
</evidence>
<dbReference type="EMBL" id="CP015029">
    <property type="protein sequence ID" value="QIM64403.1"/>
    <property type="molecule type" value="Genomic_DNA"/>
</dbReference>
<dbReference type="Proteomes" id="UP000502287">
    <property type="component" value="Chromosome"/>
</dbReference>
<dbReference type="Proteomes" id="UP000276901">
    <property type="component" value="Unassembled WGS sequence"/>
</dbReference>
<evidence type="ECO:0000313" key="4">
    <source>
        <dbReference type="Proteomes" id="UP000502287"/>
    </source>
</evidence>
<gene>
    <name evidence="1" type="ORF">A4G17_02550</name>
    <name evidence="2" type="ORF">EDC49_1779</name>
</gene>